<name>A0A1G6YYY4_9PSEU</name>
<reference evidence="1 2" key="1">
    <citation type="submission" date="2016-10" db="EMBL/GenBank/DDBJ databases">
        <authorList>
            <person name="de Groot N.N."/>
        </authorList>
    </citation>
    <scope>NUCLEOTIDE SEQUENCE [LARGE SCALE GENOMIC DNA]</scope>
    <source>
        <strain evidence="1 2">CGMCC 4.5506</strain>
    </source>
</reference>
<evidence type="ECO:0000313" key="2">
    <source>
        <dbReference type="Proteomes" id="UP000199494"/>
    </source>
</evidence>
<keyword evidence="2" id="KW-1185">Reference proteome</keyword>
<dbReference type="AlphaFoldDB" id="A0A1G6YYY4"/>
<dbReference type="Proteomes" id="UP000199494">
    <property type="component" value="Unassembled WGS sequence"/>
</dbReference>
<evidence type="ECO:0000313" key="1">
    <source>
        <dbReference type="EMBL" id="SDD95521.1"/>
    </source>
</evidence>
<sequence>MGTAAQRPCARCKRSMAMTRNVARGGRAHKSRGLCAGCYVVVLRHGELELYPRLRRNRDEVLHEFQHLREQGIRSHRDLASALRMTEGALYNMLRRARLAGDPRAPD</sequence>
<organism evidence="1 2">
    <name type="scientific">Prauserella marina</name>
    <dbReference type="NCBI Taxonomy" id="530584"/>
    <lineage>
        <taxon>Bacteria</taxon>
        <taxon>Bacillati</taxon>
        <taxon>Actinomycetota</taxon>
        <taxon>Actinomycetes</taxon>
        <taxon>Pseudonocardiales</taxon>
        <taxon>Pseudonocardiaceae</taxon>
        <taxon>Prauserella</taxon>
    </lineage>
</organism>
<accession>A0A1G6YYY4</accession>
<protein>
    <submittedName>
        <fullName evidence="1">Uncharacterized protein</fullName>
    </submittedName>
</protein>
<dbReference type="EMBL" id="FMZE01000015">
    <property type="protein sequence ID" value="SDD95521.1"/>
    <property type="molecule type" value="Genomic_DNA"/>
</dbReference>
<dbReference type="STRING" id="530584.SAMN05421630_11522"/>
<gene>
    <name evidence="1" type="ORF">SAMN05421630_11522</name>
</gene>
<proteinExistence type="predicted"/>